<feature type="region of interest" description="Disordered" evidence="7">
    <location>
        <begin position="28"/>
        <end position="56"/>
    </location>
</feature>
<keyword evidence="3" id="KW-0472">Membrane</keyword>
<keyword evidence="6 8" id="KW-0449">Lipoprotein</keyword>
<evidence type="ECO:0000256" key="4">
    <source>
        <dbReference type="ARBA" id="ARBA00023139"/>
    </source>
</evidence>
<organism evidence="8 9">
    <name type="scientific">Wenzhouxiangella limi</name>
    <dbReference type="NCBI Taxonomy" id="2707351"/>
    <lineage>
        <taxon>Bacteria</taxon>
        <taxon>Pseudomonadati</taxon>
        <taxon>Pseudomonadota</taxon>
        <taxon>Gammaproteobacteria</taxon>
        <taxon>Chromatiales</taxon>
        <taxon>Wenzhouxiangellaceae</taxon>
        <taxon>Wenzhouxiangella</taxon>
    </lineage>
</organism>
<sequence length="56" mass="5864">MRPSLPLIVAALLTAGVVSGCGLKDDLYLPPEAAEPQEQDDTAPDSEPEDAENSRA</sequence>
<comment type="caution">
    <text evidence="8">The sequence shown here is derived from an EMBL/GenBank/DDBJ whole genome shotgun (WGS) entry which is preliminary data.</text>
</comment>
<gene>
    <name evidence="8" type="ORF">G3I74_01740</name>
</gene>
<dbReference type="AlphaFoldDB" id="A0A845UW24"/>
<evidence type="ECO:0000256" key="5">
    <source>
        <dbReference type="ARBA" id="ARBA00023237"/>
    </source>
</evidence>
<dbReference type="InterPro" id="IPR032831">
    <property type="entry name" value="LptM_cons"/>
</dbReference>
<evidence type="ECO:0000256" key="2">
    <source>
        <dbReference type="ARBA" id="ARBA00022729"/>
    </source>
</evidence>
<evidence type="ECO:0000313" key="9">
    <source>
        <dbReference type="Proteomes" id="UP000484885"/>
    </source>
</evidence>
<protein>
    <submittedName>
        <fullName evidence="8">Lipoprotein</fullName>
    </submittedName>
</protein>
<keyword evidence="4" id="KW-0564">Palmitate</keyword>
<accession>A0A845UW24</accession>
<evidence type="ECO:0000313" key="8">
    <source>
        <dbReference type="EMBL" id="NDY94452.1"/>
    </source>
</evidence>
<evidence type="ECO:0000256" key="6">
    <source>
        <dbReference type="ARBA" id="ARBA00023288"/>
    </source>
</evidence>
<evidence type="ECO:0000256" key="7">
    <source>
        <dbReference type="SAM" id="MobiDB-lite"/>
    </source>
</evidence>
<name>A0A845UW24_9GAMM</name>
<evidence type="ECO:0000256" key="1">
    <source>
        <dbReference type="ARBA" id="ARBA00004459"/>
    </source>
</evidence>
<evidence type="ECO:0000256" key="3">
    <source>
        <dbReference type="ARBA" id="ARBA00023136"/>
    </source>
</evidence>
<dbReference type="Proteomes" id="UP000484885">
    <property type="component" value="Unassembled WGS sequence"/>
</dbReference>
<proteinExistence type="predicted"/>
<keyword evidence="9" id="KW-1185">Reference proteome</keyword>
<feature type="compositionally biased region" description="Acidic residues" evidence="7">
    <location>
        <begin position="35"/>
        <end position="56"/>
    </location>
</feature>
<comment type="subcellular location">
    <subcellularLocation>
        <location evidence="1">Cell outer membrane</location>
        <topology evidence="1">Lipid-anchor</topology>
    </subcellularLocation>
</comment>
<reference evidence="8 9" key="1">
    <citation type="submission" date="2020-02" db="EMBL/GenBank/DDBJ databases">
        <authorList>
            <person name="Zhang X.-Y."/>
        </authorList>
    </citation>
    <scope>NUCLEOTIDE SEQUENCE [LARGE SCALE GENOMIC DNA]</scope>
    <source>
        <strain evidence="8 9">C33</strain>
    </source>
</reference>
<dbReference type="NCBIfam" id="NF047847">
    <property type="entry name" value="SS_mature_LptM"/>
    <property type="match status" value="1"/>
</dbReference>
<keyword evidence="5" id="KW-0998">Cell outer membrane</keyword>
<keyword evidence="2" id="KW-0732">Signal</keyword>
<dbReference type="EMBL" id="JAAGSC010000031">
    <property type="protein sequence ID" value="NDY94452.1"/>
    <property type="molecule type" value="Genomic_DNA"/>
</dbReference>
<dbReference type="PROSITE" id="PS51257">
    <property type="entry name" value="PROKAR_LIPOPROTEIN"/>
    <property type="match status" value="1"/>
</dbReference>
<dbReference type="RefSeq" id="WP_164209632.1">
    <property type="nucleotide sequence ID" value="NZ_JAAGSC010000031.1"/>
</dbReference>